<reference evidence="1" key="1">
    <citation type="submission" date="2024-12" db="EMBL/GenBank/DDBJ databases">
        <authorList>
            <person name="Wu N."/>
        </authorList>
    </citation>
    <scope>NUCLEOTIDE SEQUENCE</scope>
    <source>
        <strain evidence="1">P15</strain>
    </source>
</reference>
<proteinExistence type="predicted"/>
<protein>
    <submittedName>
        <fullName evidence="1">Uncharacterized protein</fullName>
    </submittedName>
</protein>
<keyword evidence="2" id="KW-1185">Reference proteome</keyword>
<evidence type="ECO:0000313" key="1">
    <source>
        <dbReference type="EMBL" id="MFM9328110.1"/>
    </source>
</evidence>
<evidence type="ECO:0000313" key="2">
    <source>
        <dbReference type="Proteomes" id="UP001631969"/>
    </source>
</evidence>
<comment type="caution">
    <text evidence="1">The sequence shown here is derived from an EMBL/GenBank/DDBJ whole genome shotgun (WGS) entry which is preliminary data.</text>
</comment>
<name>A0ACC7NUG6_9BACL</name>
<organism evidence="1 2">
    <name type="scientific">Paenibacillus mesotrionivorans</name>
    <dbReference type="NCBI Taxonomy" id="3160968"/>
    <lineage>
        <taxon>Bacteria</taxon>
        <taxon>Bacillati</taxon>
        <taxon>Bacillota</taxon>
        <taxon>Bacilli</taxon>
        <taxon>Bacillales</taxon>
        <taxon>Paenibacillaceae</taxon>
        <taxon>Paenibacillus</taxon>
    </lineage>
</organism>
<dbReference type="Proteomes" id="UP001631969">
    <property type="component" value="Unassembled WGS sequence"/>
</dbReference>
<dbReference type="EMBL" id="JBJURJ010000004">
    <property type="protein sequence ID" value="MFM9328110.1"/>
    <property type="molecule type" value="Genomic_DNA"/>
</dbReference>
<gene>
    <name evidence="1" type="ORF">ACI1P1_07425</name>
</gene>
<accession>A0ACC7NUG6</accession>
<sequence length="205" mass="23517">MEYLSSLSGPDLEIDRDLLVKAIDLSQGDSRPVSLFLTGALRTYINKSRLESMGFKETLFRLRRFEEVKRVYCKRIAHFEKKQDENTHLNDPNFCGIIYPSTLTEVFLTAKGNLIVQKSVAKEVHYCNGQAIGETVFSSSERYLNSAEEYQAPRVMDVIVHNQFDAVRKDLPESLHSTVISALNIRITQRLSEQLDPEFLQELEL</sequence>